<evidence type="ECO:0000256" key="2">
    <source>
        <dbReference type="SAM" id="SignalP"/>
    </source>
</evidence>
<evidence type="ECO:0000256" key="1">
    <source>
        <dbReference type="SAM" id="MobiDB-lite"/>
    </source>
</evidence>
<dbReference type="AlphaFoldDB" id="A0A934RQH3"/>
<comment type="caution">
    <text evidence="3">The sequence shown here is derived from an EMBL/GenBank/DDBJ whole genome shotgun (WGS) entry which is preliminary data.</text>
</comment>
<dbReference type="PROSITE" id="PS51257">
    <property type="entry name" value="PROKAR_LIPOPROTEIN"/>
    <property type="match status" value="1"/>
</dbReference>
<keyword evidence="4" id="KW-1185">Reference proteome</keyword>
<feature type="compositionally biased region" description="Pro residues" evidence="1">
    <location>
        <begin position="223"/>
        <end position="232"/>
    </location>
</feature>
<evidence type="ECO:0000313" key="4">
    <source>
        <dbReference type="Proteomes" id="UP000604083"/>
    </source>
</evidence>
<protein>
    <recommendedName>
        <fullName evidence="5">YD repeat-containing protein</fullName>
    </recommendedName>
</protein>
<organism evidence="3 4">
    <name type="scientific">Roseibacillus ishigakijimensis</name>
    <dbReference type="NCBI Taxonomy" id="454146"/>
    <lineage>
        <taxon>Bacteria</taxon>
        <taxon>Pseudomonadati</taxon>
        <taxon>Verrucomicrobiota</taxon>
        <taxon>Verrucomicrobiia</taxon>
        <taxon>Verrucomicrobiales</taxon>
        <taxon>Verrucomicrobiaceae</taxon>
        <taxon>Roseibacillus</taxon>
    </lineage>
</organism>
<dbReference type="RefSeq" id="WP_200392539.1">
    <property type="nucleotide sequence ID" value="NZ_JAENIO010000041.1"/>
</dbReference>
<feature type="region of interest" description="Disordered" evidence="1">
    <location>
        <begin position="174"/>
        <end position="232"/>
    </location>
</feature>
<dbReference type="Proteomes" id="UP000604083">
    <property type="component" value="Unassembled WGS sequence"/>
</dbReference>
<evidence type="ECO:0008006" key="5">
    <source>
        <dbReference type="Google" id="ProtNLM"/>
    </source>
</evidence>
<accession>A0A934RQH3</accession>
<name>A0A934RQH3_9BACT</name>
<feature type="chain" id="PRO_5038129137" description="YD repeat-containing protein" evidence="2">
    <location>
        <begin position="25"/>
        <end position="232"/>
    </location>
</feature>
<dbReference type="EMBL" id="JAENIO010000041">
    <property type="protein sequence ID" value="MBK1835105.1"/>
    <property type="molecule type" value="Genomic_DNA"/>
</dbReference>
<proteinExistence type="predicted"/>
<gene>
    <name evidence="3" type="ORF">JIN78_13625</name>
</gene>
<reference evidence="3" key="1">
    <citation type="submission" date="2021-01" db="EMBL/GenBank/DDBJ databases">
        <title>Modified the classification status of verrucomicrobia.</title>
        <authorList>
            <person name="Feng X."/>
        </authorList>
    </citation>
    <scope>NUCLEOTIDE SEQUENCE</scope>
    <source>
        <strain evidence="3">KCTC 12986</strain>
    </source>
</reference>
<feature type="signal peptide" evidence="2">
    <location>
        <begin position="1"/>
        <end position="24"/>
    </location>
</feature>
<keyword evidence="2" id="KW-0732">Signal</keyword>
<sequence>MSRPFLFLTLIALFQLLASCCCWGAETEEVWEEVSHNVRVMRHPDNTNTEYRRSNDEKTLVKRRYSNIRGGKEAVLTTTIYRMDKRGNPLSCKIFDGKENLLYKVGYGYHRETGELMAENTYDARVPQIDPKTGKEVPIRRMYWFYDSDGKVTKAFSFVWRKGAYAEEQFKKPEDIESSFPSDNPFRKNDGVGNPAVPADPEGGEDKEPMRIEQNFDLDGDVPPLPPLPFER</sequence>
<evidence type="ECO:0000313" key="3">
    <source>
        <dbReference type="EMBL" id="MBK1835105.1"/>
    </source>
</evidence>